<organism evidence="2 3">
    <name type="scientific">Zostera marina</name>
    <name type="common">Eelgrass</name>
    <dbReference type="NCBI Taxonomy" id="29655"/>
    <lineage>
        <taxon>Eukaryota</taxon>
        <taxon>Viridiplantae</taxon>
        <taxon>Streptophyta</taxon>
        <taxon>Embryophyta</taxon>
        <taxon>Tracheophyta</taxon>
        <taxon>Spermatophyta</taxon>
        <taxon>Magnoliopsida</taxon>
        <taxon>Liliopsida</taxon>
        <taxon>Zosteraceae</taxon>
        <taxon>Zostera</taxon>
    </lineage>
</organism>
<gene>
    <name evidence="2" type="ORF">ZOSMA_92G00920</name>
</gene>
<sequence length="128" mass="14201">MAGLEGDASEKPVSQLPAPPNNDGVVLGDQSVDAPSIQVAALAQSSVEKEKKRKTKTKTSAAEEQKKKKPVELRLTLTREEIEEDLYGITGMKLSRYPRKHPKTFPKHIRDDILPGQFLPSTVTEDMY</sequence>
<accession>A0A0K9NKX4</accession>
<name>A0A0K9NKX4_ZOSMR</name>
<feature type="region of interest" description="Disordered" evidence="1">
    <location>
        <begin position="43"/>
        <end position="68"/>
    </location>
</feature>
<feature type="region of interest" description="Disordered" evidence="1">
    <location>
        <begin position="1"/>
        <end position="31"/>
    </location>
</feature>
<dbReference type="PANTHER" id="PTHR33130">
    <property type="entry name" value="PUTATIVE (DUF1639)-RELATED"/>
    <property type="match status" value="1"/>
</dbReference>
<comment type="caution">
    <text evidence="2">The sequence shown here is derived from an EMBL/GenBank/DDBJ whole genome shotgun (WGS) entry which is preliminary data.</text>
</comment>
<keyword evidence="3" id="KW-1185">Reference proteome</keyword>
<dbReference type="PANTHER" id="PTHR33130:SF74">
    <property type="match status" value="1"/>
</dbReference>
<proteinExistence type="predicted"/>
<evidence type="ECO:0000313" key="3">
    <source>
        <dbReference type="Proteomes" id="UP000036987"/>
    </source>
</evidence>
<dbReference type="EMBL" id="LFYR01002147">
    <property type="protein sequence ID" value="KMZ56727.1"/>
    <property type="molecule type" value="Genomic_DNA"/>
</dbReference>
<dbReference type="Pfam" id="PF07797">
    <property type="entry name" value="DUF1639"/>
    <property type="match status" value="1"/>
</dbReference>
<protein>
    <submittedName>
        <fullName evidence="2">Uncharacterized protein</fullName>
    </submittedName>
</protein>
<evidence type="ECO:0000313" key="2">
    <source>
        <dbReference type="EMBL" id="KMZ56727.1"/>
    </source>
</evidence>
<evidence type="ECO:0000256" key="1">
    <source>
        <dbReference type="SAM" id="MobiDB-lite"/>
    </source>
</evidence>
<dbReference type="InterPro" id="IPR012438">
    <property type="entry name" value="DUF1639"/>
</dbReference>
<dbReference type="AlphaFoldDB" id="A0A0K9NKX4"/>
<dbReference type="Proteomes" id="UP000036987">
    <property type="component" value="Unassembled WGS sequence"/>
</dbReference>
<reference evidence="3" key="1">
    <citation type="journal article" date="2016" name="Nature">
        <title>The genome of the seagrass Zostera marina reveals angiosperm adaptation to the sea.</title>
        <authorList>
            <person name="Olsen J.L."/>
            <person name="Rouze P."/>
            <person name="Verhelst B."/>
            <person name="Lin Y.-C."/>
            <person name="Bayer T."/>
            <person name="Collen J."/>
            <person name="Dattolo E."/>
            <person name="De Paoli E."/>
            <person name="Dittami S."/>
            <person name="Maumus F."/>
            <person name="Michel G."/>
            <person name="Kersting A."/>
            <person name="Lauritano C."/>
            <person name="Lohaus R."/>
            <person name="Toepel M."/>
            <person name="Tonon T."/>
            <person name="Vanneste K."/>
            <person name="Amirebrahimi M."/>
            <person name="Brakel J."/>
            <person name="Bostroem C."/>
            <person name="Chovatia M."/>
            <person name="Grimwood J."/>
            <person name="Jenkins J.W."/>
            <person name="Jueterbock A."/>
            <person name="Mraz A."/>
            <person name="Stam W.T."/>
            <person name="Tice H."/>
            <person name="Bornberg-Bauer E."/>
            <person name="Green P.J."/>
            <person name="Pearson G.A."/>
            <person name="Procaccini G."/>
            <person name="Duarte C.M."/>
            <person name="Schmutz J."/>
            <person name="Reusch T.B.H."/>
            <person name="Van de Peer Y."/>
        </authorList>
    </citation>
    <scope>NUCLEOTIDE SEQUENCE [LARGE SCALE GENOMIC DNA]</scope>
    <source>
        <strain evidence="3">cv. Finnish</strain>
    </source>
</reference>